<dbReference type="NCBIfam" id="TIGR01361">
    <property type="entry name" value="DAHP_synth_Bsub"/>
    <property type="match status" value="1"/>
</dbReference>
<evidence type="ECO:0000256" key="1">
    <source>
        <dbReference type="ARBA" id="ARBA00022679"/>
    </source>
</evidence>
<dbReference type="Proteomes" id="UP000190105">
    <property type="component" value="Unassembled WGS sequence"/>
</dbReference>
<keyword evidence="1" id="KW-0808">Transferase</keyword>
<dbReference type="RefSeq" id="WP_078695934.1">
    <property type="nucleotide sequence ID" value="NZ_FUYH01000005.1"/>
</dbReference>
<evidence type="ECO:0000259" key="2">
    <source>
        <dbReference type="Pfam" id="PF00793"/>
    </source>
</evidence>
<dbReference type="InterPro" id="IPR006268">
    <property type="entry name" value="DAHP_syn_2"/>
</dbReference>
<dbReference type="Gene3D" id="3.20.20.70">
    <property type="entry name" value="Aldolase class I"/>
    <property type="match status" value="1"/>
</dbReference>
<dbReference type="AlphaFoldDB" id="A0A1T4X3F6"/>
<proteinExistence type="predicted"/>
<evidence type="ECO:0000313" key="3">
    <source>
        <dbReference type="EMBL" id="SKA83595.1"/>
    </source>
</evidence>
<name>A0A1T4X3F6_9CLOT</name>
<dbReference type="GO" id="GO:0016740">
    <property type="term" value="F:transferase activity"/>
    <property type="evidence" value="ECO:0007669"/>
    <property type="project" value="UniProtKB-KW"/>
</dbReference>
<dbReference type="GO" id="GO:0016832">
    <property type="term" value="F:aldehyde-lyase activity"/>
    <property type="evidence" value="ECO:0007669"/>
    <property type="project" value="InterPro"/>
</dbReference>
<dbReference type="InterPro" id="IPR013785">
    <property type="entry name" value="Aldolase_TIM"/>
</dbReference>
<dbReference type="OrthoDB" id="9780456at2"/>
<protein>
    <submittedName>
        <fullName evidence="3">3-deoxy-D-arabinoheptulosonate-7-phosphate synthase</fullName>
    </submittedName>
</protein>
<evidence type="ECO:0000313" key="4">
    <source>
        <dbReference type="Proteomes" id="UP000190105"/>
    </source>
</evidence>
<feature type="domain" description="DAHP synthetase I/KDSA" evidence="2">
    <location>
        <begin position="19"/>
        <end position="251"/>
    </location>
</feature>
<dbReference type="SUPFAM" id="SSF51569">
    <property type="entry name" value="Aldolase"/>
    <property type="match status" value="1"/>
</dbReference>
<reference evidence="4" key="1">
    <citation type="submission" date="2017-02" db="EMBL/GenBank/DDBJ databases">
        <authorList>
            <person name="Varghese N."/>
            <person name="Submissions S."/>
        </authorList>
    </citation>
    <scope>NUCLEOTIDE SEQUENCE [LARGE SCALE GENOMIC DNA]</scope>
    <source>
        <strain evidence="4">USBA 833</strain>
    </source>
</reference>
<dbReference type="InterPro" id="IPR052899">
    <property type="entry name" value="Class-I_DAHP_synthase"/>
</dbReference>
<accession>A0A1T4X3F6</accession>
<dbReference type="InterPro" id="IPR006218">
    <property type="entry name" value="DAHP1/KDSA"/>
</dbReference>
<sequence length="265" mass="29763">MVKLKKVLKKENNNKAKEREKPLIIAGPCSVENYDIFEETVAFLKECGVEYIRGGIFKPRTSPYSFQGLREEGIEILKSIKIKYNIKIVSELLDLRDIESLIEIADIIQIGSRNMYNYPLLKEVGKAGKTILLKRGISATIEEWLSAAEYIALEGNSNIILCERGIRTFETYTRNTLDLNCVPVIKQKTNLKIIVDPSHGTGKRELINSMSLAAIASGADGIMVEVHPNPDKALSDGEQSVNFEEFKSIYKNIVNLYNYIGGMII</sequence>
<dbReference type="EMBL" id="FUYH01000005">
    <property type="protein sequence ID" value="SKA83595.1"/>
    <property type="molecule type" value="Genomic_DNA"/>
</dbReference>
<keyword evidence="4" id="KW-1185">Reference proteome</keyword>
<dbReference type="PANTHER" id="PTHR43018:SF2">
    <property type="entry name" value="PHOSPHO-2-DEHYDRO-3-DEOXYHEPTONATE ALDOLASE"/>
    <property type="match status" value="1"/>
</dbReference>
<dbReference type="GO" id="GO:0009073">
    <property type="term" value="P:aromatic amino acid family biosynthetic process"/>
    <property type="evidence" value="ECO:0007669"/>
    <property type="project" value="InterPro"/>
</dbReference>
<dbReference type="STRING" id="1147123.SAMN05443428_105117"/>
<organism evidence="3 4">
    <name type="scientific">Caloramator quimbayensis</name>
    <dbReference type="NCBI Taxonomy" id="1147123"/>
    <lineage>
        <taxon>Bacteria</taxon>
        <taxon>Bacillati</taxon>
        <taxon>Bacillota</taxon>
        <taxon>Clostridia</taxon>
        <taxon>Eubacteriales</taxon>
        <taxon>Clostridiaceae</taxon>
        <taxon>Caloramator</taxon>
    </lineage>
</organism>
<dbReference type="NCBIfam" id="NF009239">
    <property type="entry name" value="PRK12595.1"/>
    <property type="match status" value="1"/>
</dbReference>
<gene>
    <name evidence="3" type="ORF">SAMN05443428_105117</name>
</gene>
<dbReference type="NCBIfam" id="NF006421">
    <property type="entry name" value="PRK08673.1"/>
    <property type="match status" value="1"/>
</dbReference>
<dbReference type="Pfam" id="PF00793">
    <property type="entry name" value="DAHP_synth_1"/>
    <property type="match status" value="1"/>
</dbReference>
<dbReference type="PANTHER" id="PTHR43018">
    <property type="entry name" value="PHOSPHO-2-DEHYDRO-3-DEOXYHEPTONATE ALDOLASE"/>
    <property type="match status" value="1"/>
</dbReference>